<dbReference type="GeneID" id="97122612"/>
<feature type="transmembrane region" description="Helical" evidence="1">
    <location>
        <begin position="48"/>
        <end position="69"/>
    </location>
</feature>
<keyword evidence="1" id="KW-0472">Membrane</keyword>
<dbReference type="Pfam" id="PF12459">
    <property type="entry name" value="DltX"/>
    <property type="match status" value="1"/>
</dbReference>
<evidence type="ECO:0000256" key="1">
    <source>
        <dbReference type="SAM" id="Phobius"/>
    </source>
</evidence>
<dbReference type="EMBL" id="BLXU01000001">
    <property type="protein sequence ID" value="GFO50927.1"/>
    <property type="molecule type" value="Genomic_DNA"/>
</dbReference>
<dbReference type="RefSeq" id="WP_372750768.1">
    <property type="nucleotide sequence ID" value="NZ_BLXU01000001.1"/>
</dbReference>
<organism evidence="2 3">
    <name type="scientific">Lactococcus garvieae</name>
    <dbReference type="NCBI Taxonomy" id="1363"/>
    <lineage>
        <taxon>Bacteria</taxon>
        <taxon>Bacillati</taxon>
        <taxon>Bacillota</taxon>
        <taxon>Bacilli</taxon>
        <taxon>Lactobacillales</taxon>
        <taxon>Streptococcaceae</taxon>
        <taxon>Lactococcus</taxon>
    </lineage>
</organism>
<evidence type="ECO:0008006" key="4">
    <source>
        <dbReference type="Google" id="ProtNLM"/>
    </source>
</evidence>
<dbReference type="Proteomes" id="UP000504756">
    <property type="component" value="Unassembled WGS sequence"/>
</dbReference>
<evidence type="ECO:0000313" key="2">
    <source>
        <dbReference type="EMBL" id="GFO50927.1"/>
    </source>
</evidence>
<dbReference type="AlphaFoldDB" id="A0A6L2ZTZ8"/>
<protein>
    <recommendedName>
        <fullName evidence="4">D-Ala-teichoic acid biosynthesis protein</fullName>
    </recommendedName>
</protein>
<accession>A0A6L2ZTZ8</accession>
<keyword evidence="1" id="KW-0812">Transmembrane</keyword>
<comment type="caution">
    <text evidence="2">The sequence shown here is derived from an EMBL/GenBank/DDBJ whole genome shotgun (WGS) entry which is preliminary data.</text>
</comment>
<keyword evidence="1" id="KW-1133">Transmembrane helix</keyword>
<proteinExistence type="predicted"/>
<gene>
    <name evidence="2" type="ORF">ikelab_02020</name>
</gene>
<dbReference type="InterPro" id="IPR021008">
    <property type="entry name" value="DltX"/>
</dbReference>
<name>A0A6L2ZTZ8_9LACT</name>
<sequence length="84" mass="10143">MVQFVKCPQHRTTSKRFFTLPLNLLKCKFTDNLIMVQSYIMNRKYKKLFIFFGKTLFYFAVILILLYLYSYSKTGGAHFIYNEF</sequence>
<reference evidence="2 3" key="1">
    <citation type="submission" date="2020-06" db="EMBL/GenBank/DDBJ databases">
        <title>Draft genome sequence of Lactic acid bacteria from Okinawan-style tofu.</title>
        <authorList>
            <person name="Takara I."/>
            <person name="Ikematsu S."/>
        </authorList>
    </citation>
    <scope>NUCLEOTIDE SEQUENCE [LARGE SCALE GENOMIC DNA]</scope>
    <source>
        <strain evidence="3">lg38</strain>
    </source>
</reference>
<evidence type="ECO:0000313" key="3">
    <source>
        <dbReference type="Proteomes" id="UP000504756"/>
    </source>
</evidence>